<keyword evidence="3" id="KW-1185">Reference proteome</keyword>
<accession>A0A8J4R4C1</accession>
<dbReference type="EMBL" id="JRKL02001346">
    <property type="protein sequence ID" value="KAF3964567.1"/>
    <property type="molecule type" value="Genomic_DNA"/>
</dbReference>
<evidence type="ECO:0000313" key="3">
    <source>
        <dbReference type="Proteomes" id="UP000737018"/>
    </source>
</evidence>
<name>A0A8J4R4C1_9ROSI</name>
<reference evidence="2" key="1">
    <citation type="submission" date="2020-03" db="EMBL/GenBank/DDBJ databases">
        <title>Castanea mollissima Vanexum genome sequencing.</title>
        <authorList>
            <person name="Staton M."/>
        </authorList>
    </citation>
    <scope>NUCLEOTIDE SEQUENCE</scope>
    <source>
        <tissue evidence="2">Leaf</tissue>
    </source>
</reference>
<dbReference type="Pfam" id="PF13966">
    <property type="entry name" value="zf-RVT"/>
    <property type="match status" value="1"/>
</dbReference>
<sequence>MVACLMDSASGGWNNFLVDQYFFPFEAQRIKEILLCATRQEDCLTLSRTKGCDYSVKSGYQLMCEEARVEVASSSDVVATRNFWSWILKLKVPYKVRILLWKAYLDALPTLQNLKKRKFLEVSNCGFCSGFQESTLHAIWGCSVPRQV</sequence>
<feature type="domain" description="Reverse transcriptase zinc-binding" evidence="1">
    <location>
        <begin position="54"/>
        <end position="147"/>
    </location>
</feature>
<evidence type="ECO:0000313" key="2">
    <source>
        <dbReference type="EMBL" id="KAF3964567.1"/>
    </source>
</evidence>
<dbReference type="OrthoDB" id="1162524at2759"/>
<dbReference type="InterPro" id="IPR026960">
    <property type="entry name" value="RVT-Znf"/>
</dbReference>
<gene>
    <name evidence="2" type="ORF">CMV_011162</name>
</gene>
<proteinExistence type="predicted"/>
<dbReference type="AlphaFoldDB" id="A0A8J4R4C1"/>
<comment type="caution">
    <text evidence="2">The sequence shown here is derived from an EMBL/GenBank/DDBJ whole genome shotgun (WGS) entry which is preliminary data.</text>
</comment>
<protein>
    <recommendedName>
        <fullName evidence="1">Reverse transcriptase zinc-binding domain-containing protein</fullName>
    </recommendedName>
</protein>
<organism evidence="2 3">
    <name type="scientific">Castanea mollissima</name>
    <name type="common">Chinese chestnut</name>
    <dbReference type="NCBI Taxonomy" id="60419"/>
    <lineage>
        <taxon>Eukaryota</taxon>
        <taxon>Viridiplantae</taxon>
        <taxon>Streptophyta</taxon>
        <taxon>Embryophyta</taxon>
        <taxon>Tracheophyta</taxon>
        <taxon>Spermatophyta</taxon>
        <taxon>Magnoliopsida</taxon>
        <taxon>eudicotyledons</taxon>
        <taxon>Gunneridae</taxon>
        <taxon>Pentapetalae</taxon>
        <taxon>rosids</taxon>
        <taxon>fabids</taxon>
        <taxon>Fagales</taxon>
        <taxon>Fagaceae</taxon>
        <taxon>Castanea</taxon>
    </lineage>
</organism>
<evidence type="ECO:0000259" key="1">
    <source>
        <dbReference type="Pfam" id="PF13966"/>
    </source>
</evidence>
<dbReference type="Proteomes" id="UP000737018">
    <property type="component" value="Unassembled WGS sequence"/>
</dbReference>